<evidence type="ECO:0000313" key="4">
    <source>
        <dbReference type="Proteomes" id="UP000230758"/>
    </source>
</evidence>
<evidence type="ECO:0000259" key="2">
    <source>
        <dbReference type="Pfam" id="PF02463"/>
    </source>
</evidence>
<evidence type="ECO:0000256" key="1">
    <source>
        <dbReference type="SAM" id="Coils"/>
    </source>
</evidence>
<proteinExistence type="predicted"/>
<reference evidence="4" key="1">
    <citation type="submission" date="2017-09" db="EMBL/GenBank/DDBJ databases">
        <title>Depth-based differentiation of microbial function through sediment-hosted aquifers and enrichment of novel symbionts in the deep terrestrial subsurface.</title>
        <authorList>
            <person name="Probst A.J."/>
            <person name="Ladd B."/>
            <person name="Jarett J.K."/>
            <person name="Geller-Mcgrath D.E."/>
            <person name="Sieber C.M.K."/>
            <person name="Emerson J.B."/>
            <person name="Anantharaman K."/>
            <person name="Thomas B.C."/>
            <person name="Malmstrom R."/>
            <person name="Stieglmeier M."/>
            <person name="Klingl A."/>
            <person name="Woyke T."/>
            <person name="Ryan C.M."/>
            <person name="Banfield J.F."/>
        </authorList>
    </citation>
    <scope>NUCLEOTIDE SEQUENCE [LARGE SCALE GENOMIC DNA]</scope>
</reference>
<comment type="caution">
    <text evidence="3">The sequence shown here is derived from an EMBL/GenBank/DDBJ whole genome shotgun (WGS) entry which is preliminary data.</text>
</comment>
<name>A0A2M7WSP5_9BACT</name>
<evidence type="ECO:0000313" key="3">
    <source>
        <dbReference type="EMBL" id="PJA33025.1"/>
    </source>
</evidence>
<protein>
    <recommendedName>
        <fullName evidence="2">RecF/RecN/SMC N-terminal domain-containing protein</fullName>
    </recommendedName>
</protein>
<organism evidence="3 4">
    <name type="scientific">Candidatus Zambryskibacteria bacterium CG_4_9_14_3_um_filter_42_15</name>
    <dbReference type="NCBI Taxonomy" id="1975112"/>
    <lineage>
        <taxon>Bacteria</taxon>
        <taxon>Candidatus Zambryskiibacteriota</taxon>
    </lineage>
</organism>
<dbReference type="Gene3D" id="3.40.50.300">
    <property type="entry name" value="P-loop containing nucleotide triphosphate hydrolases"/>
    <property type="match status" value="2"/>
</dbReference>
<dbReference type="InterPro" id="IPR003395">
    <property type="entry name" value="RecF/RecN/SMC_N"/>
</dbReference>
<dbReference type="InterPro" id="IPR027417">
    <property type="entry name" value="P-loop_NTPase"/>
</dbReference>
<gene>
    <name evidence="3" type="ORF">CO185_00785</name>
</gene>
<keyword evidence="1" id="KW-0175">Coiled coil</keyword>
<dbReference type="AlphaFoldDB" id="A0A2M7WSP5"/>
<dbReference type="EMBL" id="PFXF01000013">
    <property type="protein sequence ID" value="PJA33025.1"/>
    <property type="molecule type" value="Genomic_DNA"/>
</dbReference>
<accession>A0A2M7WSP5</accession>
<dbReference type="Pfam" id="PF02463">
    <property type="entry name" value="SMC_N"/>
    <property type="match status" value="1"/>
</dbReference>
<sequence>MYLKSIEIHGFKSFAKKNTFEFDSSISAIVGPNGSGKSNVAEAFRFVLGEQSIKSMRGKRGEDLIWNGATSEPRSNRASVKVVFDNTKKIFDIDFSEVTIERVVHRDGLNEYLINGSAVRLKDIIELLARAHIGASGHHIISQGEADKILSANPKDRKSMVEDALGLKLYQYKRIESERKLKKTFENIAQVEALRKEIAPHLKFLKKQVEKLEKMESMREGLLTLAQDYFKREDTYLSLSRATILDEQKPLKEGLEKLSQELATAKKILEKNALHEKKDYAVLELENTIATLRVSKDALVRELGKVEGMIDAEERIIRKQKELVLSDEHKMIRLKDVEELAQAIEAEEENPGVFTRIKKLVTDFIKSKRETSDSNILMEAESALDKYVKERADKDKRLKELEQKAKELQEKYELLKKEIETDKDSSHDAEKDIFRIMSEENELIAKLNLLKMREDKLVLEDKEFKRELEEIGHLVGPSLFRFKDFPHQESLGVEDREAQEGRKREIGKFKIRLEDSSVSGMEEVHKEYKETSERDAFLEHELSDLEKSAETLSELIKELGTRLAVEFSSGLEKINEGFSKLFVAMFGGGEASLFITKESNKKPDLEEGEIEDPEEKIEEGLDIKISLPKKKIRGLIMLSGGERALTSIALIFAISQVNPPPFIILDETDAALDESNSKKYGDLVTILSKHSQLILITHNRETMSRAGVIYGVTMGSSGISKVLSISFDEAAEVAK</sequence>
<dbReference type="Proteomes" id="UP000230758">
    <property type="component" value="Unassembled WGS sequence"/>
</dbReference>
<feature type="domain" description="RecF/RecN/SMC N-terminal" evidence="2">
    <location>
        <begin position="2"/>
        <end position="720"/>
    </location>
</feature>
<feature type="coiled-coil region" evidence="1">
    <location>
        <begin position="377"/>
        <end position="425"/>
    </location>
</feature>
<dbReference type="SUPFAM" id="SSF52540">
    <property type="entry name" value="P-loop containing nucleoside triphosphate hydrolases"/>
    <property type="match status" value="1"/>
</dbReference>
<dbReference type="PANTHER" id="PTHR43977">
    <property type="entry name" value="STRUCTURAL MAINTENANCE OF CHROMOSOMES PROTEIN 3"/>
    <property type="match status" value="1"/>
</dbReference>